<feature type="chain" id="PRO_5038529763" evidence="2">
    <location>
        <begin position="23"/>
        <end position="465"/>
    </location>
</feature>
<dbReference type="PROSITE" id="PS51257">
    <property type="entry name" value="PROKAR_LIPOPROTEIN"/>
    <property type="match status" value="1"/>
</dbReference>
<dbReference type="AlphaFoldDB" id="A0A1H5JL07"/>
<dbReference type="InterPro" id="IPR006059">
    <property type="entry name" value="SBP"/>
</dbReference>
<keyword evidence="4" id="KW-1185">Reference proteome</keyword>
<name>A0A1H5JL07_9ACTN</name>
<dbReference type="PANTHER" id="PTHR43649">
    <property type="entry name" value="ARABINOSE-BINDING PROTEIN-RELATED"/>
    <property type="match status" value="1"/>
</dbReference>
<protein>
    <submittedName>
        <fullName evidence="3">ABC-type glycerol-3-phosphate transport system, substrate-binding protein</fullName>
    </submittedName>
</protein>
<dbReference type="InterPro" id="IPR050490">
    <property type="entry name" value="Bact_solute-bd_prot1"/>
</dbReference>
<keyword evidence="2" id="KW-0732">Signal</keyword>
<evidence type="ECO:0000256" key="2">
    <source>
        <dbReference type="SAM" id="SignalP"/>
    </source>
</evidence>
<accession>A0A1H5JL07</accession>
<organism evidence="3 4">
    <name type="scientific">Jiangella alba</name>
    <dbReference type="NCBI Taxonomy" id="561176"/>
    <lineage>
        <taxon>Bacteria</taxon>
        <taxon>Bacillati</taxon>
        <taxon>Actinomycetota</taxon>
        <taxon>Actinomycetes</taxon>
        <taxon>Jiangellales</taxon>
        <taxon>Jiangellaceae</taxon>
        <taxon>Jiangella</taxon>
    </lineage>
</organism>
<dbReference type="Proteomes" id="UP000181980">
    <property type="component" value="Unassembled WGS sequence"/>
</dbReference>
<dbReference type="Gene3D" id="3.40.190.10">
    <property type="entry name" value="Periplasmic binding protein-like II"/>
    <property type="match status" value="1"/>
</dbReference>
<evidence type="ECO:0000313" key="4">
    <source>
        <dbReference type="Proteomes" id="UP000181980"/>
    </source>
</evidence>
<dbReference type="EMBL" id="FNUC01000003">
    <property type="protein sequence ID" value="SEE53160.1"/>
    <property type="molecule type" value="Genomic_DNA"/>
</dbReference>
<sequence>MSSTRRHLGAAAAAVMALSLVAACGSDDEPAADGGSPGGDGGDEQVTISVSNLPPATESATREAFLARVEEFEAANPDITVEPSEYEWDVTTFAAQLAGGTLPTTFEFPFTDGQAMIERGQLADITAEVEALPYAADFNPSVLEVAQDDSGAIFAVPTTAYGMGLHYNRAMFEQAGLNPDAPPTSWAEVREYADAIAEATGQAGFAQMSQNNTGGWILTTLTYALGGRMEDGSGDDVTATLDNDGTKAALELLRQMRWEDDAMGDNFLFDWGTINQAFAAGQVGMYIGGSDVYNSLVTENSIDPAGYGLTVLPLEGGDAGVLGGGTIVGVRPDASDAERDAAVKWIDFFYMSKLTQQDAALADAEALVATDAPLGTPALPIFGAEQLAESDAWVADLVNVPLAQMMPFKDAILDQPLVPEPPVRAQDLYAELDAVVQAVLTDENADIDALLETANGNVAALVEAG</sequence>
<dbReference type="Pfam" id="PF13416">
    <property type="entry name" value="SBP_bac_8"/>
    <property type="match status" value="1"/>
</dbReference>
<proteinExistence type="predicted"/>
<evidence type="ECO:0000256" key="1">
    <source>
        <dbReference type="SAM" id="MobiDB-lite"/>
    </source>
</evidence>
<reference evidence="4" key="1">
    <citation type="submission" date="2016-10" db="EMBL/GenBank/DDBJ databases">
        <authorList>
            <person name="Varghese N."/>
            <person name="Submissions S."/>
        </authorList>
    </citation>
    <scope>NUCLEOTIDE SEQUENCE [LARGE SCALE GENOMIC DNA]</scope>
    <source>
        <strain evidence="4">DSM 45237</strain>
    </source>
</reference>
<dbReference type="RefSeq" id="WP_069111149.1">
    <property type="nucleotide sequence ID" value="NZ_FNUC01000003.1"/>
</dbReference>
<gene>
    <name evidence="3" type="ORF">SAMN04488561_1632</name>
</gene>
<feature type="signal peptide" evidence="2">
    <location>
        <begin position="1"/>
        <end position="22"/>
    </location>
</feature>
<evidence type="ECO:0000313" key="3">
    <source>
        <dbReference type="EMBL" id="SEE53160.1"/>
    </source>
</evidence>
<feature type="region of interest" description="Disordered" evidence="1">
    <location>
        <begin position="28"/>
        <end position="59"/>
    </location>
</feature>
<dbReference type="STRING" id="561176.SAMN04488561_1632"/>
<dbReference type="PANTHER" id="PTHR43649:SF16">
    <property type="entry name" value="SUGAR-BINDING LIPOPROTEIN"/>
    <property type="match status" value="1"/>
</dbReference>
<dbReference type="SUPFAM" id="SSF53850">
    <property type="entry name" value="Periplasmic binding protein-like II"/>
    <property type="match status" value="1"/>
</dbReference>